<dbReference type="PROSITE" id="PS50949">
    <property type="entry name" value="HTH_GNTR"/>
    <property type="match status" value="1"/>
</dbReference>
<dbReference type="EMBL" id="FNPD01000003">
    <property type="protein sequence ID" value="SDX78791.1"/>
    <property type="molecule type" value="Genomic_DNA"/>
</dbReference>
<dbReference type="InterPro" id="IPR036390">
    <property type="entry name" value="WH_DNA-bd_sf"/>
</dbReference>
<dbReference type="CDD" id="cd07377">
    <property type="entry name" value="WHTH_GntR"/>
    <property type="match status" value="1"/>
</dbReference>
<evidence type="ECO:0000313" key="6">
    <source>
        <dbReference type="Proteomes" id="UP000199266"/>
    </source>
</evidence>
<keyword evidence="3" id="KW-0804">Transcription</keyword>
<dbReference type="InterPro" id="IPR011711">
    <property type="entry name" value="GntR_C"/>
</dbReference>
<dbReference type="Gene3D" id="1.10.10.10">
    <property type="entry name" value="Winged helix-like DNA-binding domain superfamily/Winged helix DNA-binding domain"/>
    <property type="match status" value="1"/>
</dbReference>
<dbReference type="InterPro" id="IPR000524">
    <property type="entry name" value="Tscrpt_reg_HTH_GntR"/>
</dbReference>
<dbReference type="SMART" id="SM00345">
    <property type="entry name" value="HTH_GNTR"/>
    <property type="match status" value="1"/>
</dbReference>
<keyword evidence="1" id="KW-0805">Transcription regulation</keyword>
<name>A0A1H3EJB9_9BACT</name>
<accession>A0A1H3EJB9</accession>
<dbReference type="InterPro" id="IPR036388">
    <property type="entry name" value="WH-like_DNA-bd_sf"/>
</dbReference>
<gene>
    <name evidence="5" type="ORF">SAMN03080603_00609</name>
</gene>
<keyword evidence="2 5" id="KW-0238">DNA-binding</keyword>
<dbReference type="SUPFAM" id="SSF48008">
    <property type="entry name" value="GntR ligand-binding domain-like"/>
    <property type="match status" value="1"/>
</dbReference>
<dbReference type="GO" id="GO:0003677">
    <property type="term" value="F:DNA binding"/>
    <property type="evidence" value="ECO:0007669"/>
    <property type="project" value="UniProtKB-KW"/>
</dbReference>
<evidence type="ECO:0000313" key="5">
    <source>
        <dbReference type="EMBL" id="SDX78791.1"/>
    </source>
</evidence>
<keyword evidence="6" id="KW-1185">Reference proteome</keyword>
<sequence>MENRNFTHESLSQKVAEFLREEILWSGKYHKGQHVEESEIAERLNISRAPVREALRELENQGLLIYVPRKGTFIPNFDHDDMMEILDIRYMIESRVFEILIKKDMLTEEDFSNLRKIVDDMVASARSDEPMEKKISAFSEYDITFHKYLWETSGRKWSNRILRDLYYQLRLAMTQDLIMEQNIELSAVMHYDIIDSLKNKDLDRAKKMLVKHILSLDREYSDNNS</sequence>
<dbReference type="PANTHER" id="PTHR43537">
    <property type="entry name" value="TRANSCRIPTIONAL REGULATOR, GNTR FAMILY"/>
    <property type="match status" value="1"/>
</dbReference>
<organism evidence="5 6">
    <name type="scientific">Acetomicrobium thermoterrenum DSM 13490</name>
    <dbReference type="NCBI Taxonomy" id="1120987"/>
    <lineage>
        <taxon>Bacteria</taxon>
        <taxon>Thermotogati</taxon>
        <taxon>Synergistota</taxon>
        <taxon>Synergistia</taxon>
        <taxon>Synergistales</taxon>
        <taxon>Acetomicrobiaceae</taxon>
        <taxon>Acetomicrobium</taxon>
    </lineage>
</organism>
<proteinExistence type="predicted"/>
<evidence type="ECO:0000256" key="3">
    <source>
        <dbReference type="ARBA" id="ARBA00023163"/>
    </source>
</evidence>
<dbReference type="AlphaFoldDB" id="A0A1H3EJB9"/>
<dbReference type="InterPro" id="IPR008920">
    <property type="entry name" value="TF_FadR/GntR_C"/>
</dbReference>
<reference evidence="6" key="1">
    <citation type="submission" date="2016-10" db="EMBL/GenBank/DDBJ databases">
        <authorList>
            <person name="Varghese N."/>
            <person name="Submissions S."/>
        </authorList>
    </citation>
    <scope>NUCLEOTIDE SEQUENCE [LARGE SCALE GENOMIC DNA]</scope>
    <source>
        <strain evidence="6">DSM 13490</strain>
    </source>
</reference>
<evidence type="ECO:0000256" key="1">
    <source>
        <dbReference type="ARBA" id="ARBA00023015"/>
    </source>
</evidence>
<dbReference type="Gene3D" id="1.20.120.530">
    <property type="entry name" value="GntR ligand-binding domain-like"/>
    <property type="match status" value="1"/>
</dbReference>
<dbReference type="PRINTS" id="PR00035">
    <property type="entry name" value="HTHGNTR"/>
</dbReference>
<feature type="domain" description="HTH gntR-type" evidence="4">
    <location>
        <begin position="9"/>
        <end position="77"/>
    </location>
</feature>
<evidence type="ECO:0000256" key="2">
    <source>
        <dbReference type="ARBA" id="ARBA00023125"/>
    </source>
</evidence>
<dbReference type="PANTHER" id="PTHR43537:SF24">
    <property type="entry name" value="GLUCONATE OPERON TRANSCRIPTIONAL REPRESSOR"/>
    <property type="match status" value="1"/>
</dbReference>
<dbReference type="Pfam" id="PF07729">
    <property type="entry name" value="FCD"/>
    <property type="match status" value="1"/>
</dbReference>
<dbReference type="GO" id="GO:0003700">
    <property type="term" value="F:DNA-binding transcription factor activity"/>
    <property type="evidence" value="ECO:0007669"/>
    <property type="project" value="InterPro"/>
</dbReference>
<dbReference type="SUPFAM" id="SSF46785">
    <property type="entry name" value="Winged helix' DNA-binding domain"/>
    <property type="match status" value="1"/>
</dbReference>
<protein>
    <submittedName>
        <fullName evidence="5">DNA-binding transcriptional regulator, GntR family</fullName>
    </submittedName>
</protein>
<dbReference type="Proteomes" id="UP000199266">
    <property type="component" value="Unassembled WGS sequence"/>
</dbReference>
<dbReference type="RefSeq" id="WP_091460506.1">
    <property type="nucleotide sequence ID" value="NZ_FNPD01000003.1"/>
</dbReference>
<dbReference type="SMART" id="SM00895">
    <property type="entry name" value="FCD"/>
    <property type="match status" value="1"/>
</dbReference>
<evidence type="ECO:0000259" key="4">
    <source>
        <dbReference type="PROSITE" id="PS50949"/>
    </source>
</evidence>
<dbReference type="Pfam" id="PF00392">
    <property type="entry name" value="GntR"/>
    <property type="match status" value="1"/>
</dbReference>